<feature type="compositionally biased region" description="Gly residues" evidence="2">
    <location>
        <begin position="180"/>
        <end position="194"/>
    </location>
</feature>
<feature type="compositionally biased region" description="Low complexity" evidence="2">
    <location>
        <begin position="154"/>
        <end position="179"/>
    </location>
</feature>
<name>A0A2N9EVI0_FAGSY</name>
<dbReference type="InterPro" id="IPR036875">
    <property type="entry name" value="Znf_CCHC_sf"/>
</dbReference>
<reference evidence="4" key="1">
    <citation type="submission" date="2018-02" db="EMBL/GenBank/DDBJ databases">
        <authorList>
            <person name="Cohen D.B."/>
            <person name="Kent A.D."/>
        </authorList>
    </citation>
    <scope>NUCLEOTIDE SEQUENCE</scope>
</reference>
<dbReference type="AlphaFoldDB" id="A0A2N9EVI0"/>
<dbReference type="GO" id="GO:0008270">
    <property type="term" value="F:zinc ion binding"/>
    <property type="evidence" value="ECO:0007669"/>
    <property type="project" value="UniProtKB-KW"/>
</dbReference>
<evidence type="ECO:0000313" key="4">
    <source>
        <dbReference type="EMBL" id="SPC78852.1"/>
    </source>
</evidence>
<evidence type="ECO:0000259" key="3">
    <source>
        <dbReference type="PROSITE" id="PS50158"/>
    </source>
</evidence>
<dbReference type="SUPFAM" id="SSF57756">
    <property type="entry name" value="Retrovirus zinc finger-like domains"/>
    <property type="match status" value="1"/>
</dbReference>
<sequence length="272" mass="30210">MASTPTNTQISNPIILLSNISNLVLVKLDNTNYIVWKYQVTSILEAYSLLEFNDGSQPCPKKYLRDETESLTLNINAEYTKWMAHDKTLLTMLNATLSPSVLSMVVGQKSARGVWDTLEKRFTSVNRSNILNLKMDLHEPSKDLPLMVMLSTGNRFQSSQSPPQFNNSSNRGRGRNSNGRGRGGRGYSHNGRGGFQNQNNYSSTNSSNTGNQSQHPYCQICGKVGHLALDCYHRMNYSYQGRHPLAKLAALAFGNNLHSTSNQSPSGSSWPT</sequence>
<organism evidence="4">
    <name type="scientific">Fagus sylvatica</name>
    <name type="common">Beechnut</name>
    <dbReference type="NCBI Taxonomy" id="28930"/>
    <lineage>
        <taxon>Eukaryota</taxon>
        <taxon>Viridiplantae</taxon>
        <taxon>Streptophyta</taxon>
        <taxon>Embryophyta</taxon>
        <taxon>Tracheophyta</taxon>
        <taxon>Spermatophyta</taxon>
        <taxon>Magnoliopsida</taxon>
        <taxon>eudicotyledons</taxon>
        <taxon>Gunneridae</taxon>
        <taxon>Pentapetalae</taxon>
        <taxon>rosids</taxon>
        <taxon>fabids</taxon>
        <taxon>Fagales</taxon>
        <taxon>Fagaceae</taxon>
        <taxon>Fagus</taxon>
    </lineage>
</organism>
<evidence type="ECO:0000256" key="2">
    <source>
        <dbReference type="SAM" id="MobiDB-lite"/>
    </source>
</evidence>
<protein>
    <recommendedName>
        <fullName evidence="3">CCHC-type domain-containing protein</fullName>
    </recommendedName>
</protein>
<keyword evidence="1" id="KW-0863">Zinc-finger</keyword>
<keyword evidence="1" id="KW-0479">Metal-binding</keyword>
<dbReference type="Pfam" id="PF14223">
    <property type="entry name" value="Retrotran_gag_2"/>
    <property type="match status" value="1"/>
</dbReference>
<evidence type="ECO:0000256" key="1">
    <source>
        <dbReference type="PROSITE-ProRule" id="PRU00047"/>
    </source>
</evidence>
<dbReference type="EMBL" id="OIVN01000354">
    <property type="protein sequence ID" value="SPC78852.1"/>
    <property type="molecule type" value="Genomic_DNA"/>
</dbReference>
<keyword evidence="1" id="KW-0862">Zinc</keyword>
<dbReference type="PANTHER" id="PTHR47481">
    <property type="match status" value="1"/>
</dbReference>
<dbReference type="PROSITE" id="PS50158">
    <property type="entry name" value="ZF_CCHC"/>
    <property type="match status" value="1"/>
</dbReference>
<proteinExistence type="predicted"/>
<accession>A0A2N9EVI0</accession>
<feature type="domain" description="CCHC-type" evidence="3">
    <location>
        <begin position="218"/>
        <end position="231"/>
    </location>
</feature>
<gene>
    <name evidence="4" type="ORF">FSB_LOCUS6734</name>
</gene>
<dbReference type="InterPro" id="IPR001878">
    <property type="entry name" value="Znf_CCHC"/>
</dbReference>
<feature type="compositionally biased region" description="Low complexity" evidence="2">
    <location>
        <begin position="196"/>
        <end position="213"/>
    </location>
</feature>
<feature type="region of interest" description="Disordered" evidence="2">
    <location>
        <begin position="154"/>
        <end position="213"/>
    </location>
</feature>
<dbReference type="PANTHER" id="PTHR47481:SF31">
    <property type="entry name" value="OS01G0873500 PROTEIN"/>
    <property type="match status" value="1"/>
</dbReference>
<dbReference type="GO" id="GO:0003676">
    <property type="term" value="F:nucleic acid binding"/>
    <property type="evidence" value="ECO:0007669"/>
    <property type="project" value="InterPro"/>
</dbReference>